<dbReference type="RefSeq" id="WP_122547581.1">
    <property type="nucleotide sequence ID" value="NZ_QWIV01000014.1"/>
</dbReference>
<accession>A0A3M7L891</accession>
<evidence type="ECO:0000313" key="2">
    <source>
        <dbReference type="Proteomes" id="UP000267524"/>
    </source>
</evidence>
<comment type="caution">
    <text evidence="1">The sequence shown here is derived from an EMBL/GenBank/DDBJ whole genome shotgun (WGS) entry which is preliminary data.</text>
</comment>
<proteinExistence type="predicted"/>
<protein>
    <submittedName>
        <fullName evidence="1">Uncharacterized protein</fullName>
    </submittedName>
</protein>
<gene>
    <name evidence="1" type="ORF">D1632_12465</name>
</gene>
<sequence>MKKITLILFMTTSLLNCQNKSVESQTKKEDINEELIKEHMKLQERIELSENDTDTLHLYHLAEADIEIGGQVLSQGMKNNGYILLDNKAFIKRVKEVFEENSDCGCIGIKKHIDFTTYLVNPHKEKDIIKREYDYTYDHLFVFPKYGLISTLPLLNDMVTLNNHNLSINLDQATIARNKYLFNSNKGELNWLLFNDKEFLKMLLIYFGYDKEEKINELILSDKYKEYSEEFPASVEKIGHIFFVKDCEGKLKIRKDLLKYVDKTTTKDNNKYISALSEYIVSILYSKDAPSVFTDDEKAEIIANISNIEIPKLNKFKIEDTTVWNAKASTLFYLQSRNAMNHPEVLTTLKKHNYFGFDFLKKYIESGQLLDEDPSPLQGEE</sequence>
<dbReference type="EMBL" id="QWIV01000014">
    <property type="protein sequence ID" value="RMZ58429.1"/>
    <property type="molecule type" value="Genomic_DNA"/>
</dbReference>
<keyword evidence="2" id="KW-1185">Reference proteome</keyword>
<organism evidence="1 2">
    <name type="scientific">Chryseobacterium nematophagum</name>
    <dbReference type="NCBI Taxonomy" id="2305228"/>
    <lineage>
        <taxon>Bacteria</taxon>
        <taxon>Pseudomonadati</taxon>
        <taxon>Bacteroidota</taxon>
        <taxon>Flavobacteriia</taxon>
        <taxon>Flavobacteriales</taxon>
        <taxon>Weeksellaceae</taxon>
        <taxon>Chryseobacterium group</taxon>
        <taxon>Chryseobacterium</taxon>
    </lineage>
</organism>
<reference evidence="1 2" key="1">
    <citation type="submission" date="2018-08" db="EMBL/GenBank/DDBJ databases">
        <title>Chryseobacterium nematophagum: a novel matrix digesting pathogen of nematodes.</title>
        <authorList>
            <person name="Page A."/>
            <person name="Roberts M."/>
            <person name="Felix M.-A."/>
            <person name="Weir W."/>
        </authorList>
    </citation>
    <scope>NUCLEOTIDE SEQUENCE [LARGE SCALE GENOMIC DNA]</scope>
    <source>
        <strain evidence="1 2">JUb275</strain>
    </source>
</reference>
<dbReference type="Proteomes" id="UP000267524">
    <property type="component" value="Unassembled WGS sequence"/>
</dbReference>
<name>A0A3M7L891_9FLAO</name>
<dbReference type="AlphaFoldDB" id="A0A3M7L891"/>
<evidence type="ECO:0000313" key="1">
    <source>
        <dbReference type="EMBL" id="RMZ58429.1"/>
    </source>
</evidence>